<reference evidence="2 3" key="1">
    <citation type="journal article" date="2019" name="Front. Microbiol.">
        <title>Genomes of Neutrophilic Sulfur-Oxidizing Chemolithoautotrophs Representing 9 Proteobacterial Species From 8 Genera.</title>
        <authorList>
            <person name="Watanabe T."/>
            <person name="Kojima H."/>
            <person name="Umezawa K."/>
            <person name="Hori C."/>
            <person name="Takasuka T.E."/>
            <person name="Kato Y."/>
            <person name="Fukui M."/>
        </authorList>
    </citation>
    <scope>NUCLEOTIDE SEQUENCE [LARGE SCALE GENOMIC DNA]</scope>
    <source>
        <strain evidence="2 3">TTN</strain>
    </source>
</reference>
<evidence type="ECO:0000256" key="1">
    <source>
        <dbReference type="SAM" id="Phobius"/>
    </source>
</evidence>
<feature type="transmembrane region" description="Helical" evidence="1">
    <location>
        <begin position="97"/>
        <end position="126"/>
    </location>
</feature>
<dbReference type="GO" id="GO:0016020">
    <property type="term" value="C:membrane"/>
    <property type="evidence" value="ECO:0007669"/>
    <property type="project" value="InterPro"/>
</dbReference>
<gene>
    <name evidence="2" type="ORF">SFMTTN_1180</name>
</gene>
<dbReference type="InterPro" id="IPR003425">
    <property type="entry name" value="CCB3/YggT"/>
</dbReference>
<evidence type="ECO:0000313" key="2">
    <source>
        <dbReference type="EMBL" id="GBL45373.1"/>
    </source>
</evidence>
<dbReference type="OrthoDB" id="9806665at2"/>
<keyword evidence="1" id="KW-1133">Transmembrane helix</keyword>
<accession>A0A401JCK0</accession>
<protein>
    <submittedName>
        <fullName evidence="2">Integral membrane protein YggT</fullName>
    </submittedName>
</protein>
<name>A0A401JCK0_9PROT</name>
<feature type="transmembrane region" description="Helical" evidence="1">
    <location>
        <begin position="6"/>
        <end position="26"/>
    </location>
</feature>
<comment type="caution">
    <text evidence="2">The sequence shown here is derived from an EMBL/GenBank/DDBJ whole genome shotgun (WGS) entry which is preliminary data.</text>
</comment>
<feature type="transmembrane region" description="Helical" evidence="1">
    <location>
        <begin position="133"/>
        <end position="151"/>
    </location>
</feature>
<proteinExistence type="predicted"/>
<dbReference type="Proteomes" id="UP000286806">
    <property type="component" value="Unassembled WGS sequence"/>
</dbReference>
<feature type="transmembrane region" description="Helical" evidence="1">
    <location>
        <begin position="61"/>
        <end position="85"/>
    </location>
</feature>
<dbReference type="AlphaFoldDB" id="A0A401JCK0"/>
<feature type="transmembrane region" description="Helical" evidence="1">
    <location>
        <begin position="163"/>
        <end position="183"/>
    </location>
</feature>
<sequence>MLNQALQFLLQNLVNLFLIALLLRFYMQWVRVPFHNPFAQFVIKLTDFAVRPLRRVIPGLFGVDMGTLLLALVLEFILLLALYGLDGYPFLVAGSKVLPAFLLLAVVRLASLGIYTLIGLVLVMAVLSMVNPLSPLMPVFAALAAPLLRPFRRLIPPIANFDLSPLAFLLVCQLIIMLPLAWLEGVARSMM</sequence>
<keyword evidence="1" id="KW-0812">Transmembrane</keyword>
<keyword evidence="1" id="KW-0472">Membrane</keyword>
<dbReference type="EMBL" id="BGOW01000010">
    <property type="protein sequence ID" value="GBL45373.1"/>
    <property type="molecule type" value="Genomic_DNA"/>
</dbReference>
<organism evidence="2 3">
    <name type="scientific">Sulfuriferula multivorans</name>
    <dbReference type="NCBI Taxonomy" id="1559896"/>
    <lineage>
        <taxon>Bacteria</taxon>
        <taxon>Pseudomonadati</taxon>
        <taxon>Pseudomonadota</taxon>
        <taxon>Betaproteobacteria</taxon>
        <taxon>Nitrosomonadales</taxon>
        <taxon>Sulfuricellaceae</taxon>
        <taxon>Sulfuriferula</taxon>
    </lineage>
</organism>
<keyword evidence="3" id="KW-1185">Reference proteome</keyword>
<evidence type="ECO:0000313" key="3">
    <source>
        <dbReference type="Proteomes" id="UP000286806"/>
    </source>
</evidence>
<dbReference type="Pfam" id="PF02325">
    <property type="entry name" value="CCB3_YggT"/>
    <property type="match status" value="2"/>
</dbReference>